<dbReference type="Proteomes" id="UP001208570">
    <property type="component" value="Unassembled WGS sequence"/>
</dbReference>
<evidence type="ECO:0000313" key="3">
    <source>
        <dbReference type="Proteomes" id="UP001208570"/>
    </source>
</evidence>
<evidence type="ECO:0000313" key="2">
    <source>
        <dbReference type="EMBL" id="KAK2164474.1"/>
    </source>
</evidence>
<feature type="domain" description="Mutator-like transposase" evidence="1">
    <location>
        <begin position="2"/>
        <end position="123"/>
    </location>
</feature>
<dbReference type="EMBL" id="JAODUP010000063">
    <property type="protein sequence ID" value="KAK2164474.1"/>
    <property type="molecule type" value="Genomic_DNA"/>
</dbReference>
<evidence type="ECO:0000259" key="1">
    <source>
        <dbReference type="Pfam" id="PF20700"/>
    </source>
</evidence>
<accession>A0AAD9K477</accession>
<protein>
    <recommendedName>
        <fullName evidence="1">Mutator-like transposase domain-containing protein</fullName>
    </recommendedName>
</protein>
<dbReference type="Pfam" id="PF20700">
    <property type="entry name" value="Mutator"/>
    <property type="match status" value="1"/>
</dbReference>
<organism evidence="2 3">
    <name type="scientific">Paralvinella palmiformis</name>
    <dbReference type="NCBI Taxonomy" id="53620"/>
    <lineage>
        <taxon>Eukaryota</taxon>
        <taxon>Metazoa</taxon>
        <taxon>Spiralia</taxon>
        <taxon>Lophotrochozoa</taxon>
        <taxon>Annelida</taxon>
        <taxon>Polychaeta</taxon>
        <taxon>Sedentaria</taxon>
        <taxon>Canalipalpata</taxon>
        <taxon>Terebellida</taxon>
        <taxon>Terebelliformia</taxon>
        <taxon>Alvinellidae</taxon>
        <taxon>Paralvinella</taxon>
    </lineage>
</organism>
<comment type="caution">
    <text evidence="2">The sequence shown here is derived from an EMBL/GenBank/DDBJ whole genome shotgun (WGS) entry which is preliminary data.</text>
</comment>
<proteinExistence type="predicted"/>
<reference evidence="2" key="1">
    <citation type="journal article" date="2023" name="Mol. Biol. Evol.">
        <title>Third-Generation Sequencing Reveals the Adaptive Role of the Epigenome in Three Deep-Sea Polychaetes.</title>
        <authorList>
            <person name="Perez M."/>
            <person name="Aroh O."/>
            <person name="Sun Y."/>
            <person name="Lan Y."/>
            <person name="Juniper S.K."/>
            <person name="Young C.R."/>
            <person name="Angers B."/>
            <person name="Qian P.Y."/>
        </authorList>
    </citation>
    <scope>NUCLEOTIDE SEQUENCE</scope>
    <source>
        <strain evidence="2">P08H-3</strain>
    </source>
</reference>
<keyword evidence="3" id="KW-1185">Reference proteome</keyword>
<name>A0AAD9K477_9ANNE</name>
<dbReference type="InterPro" id="IPR049012">
    <property type="entry name" value="Mutator_transp_dom"/>
</dbReference>
<gene>
    <name evidence="2" type="ORF">LSH36_63g09043</name>
</gene>
<sequence length="139" mass="15473">MTGLVIDYEILSKYCHACTVKTTELGEDNPEFREWYAAHGDNCAANYTGTSSNMETDAAIRIWIRSVSTNGLKHAGLLSDGDYRPYNAVCEFYPHGGVEINKKECINHAHKRMSTALINLSKEQNLVVRVSGNYVSVVL</sequence>
<dbReference type="AlphaFoldDB" id="A0AAD9K477"/>